<dbReference type="STRING" id="1484693.RS694_06105"/>
<organism evidence="1 2">
    <name type="scientific">Rhodoferax saidenbachensis</name>
    <dbReference type="NCBI Taxonomy" id="1484693"/>
    <lineage>
        <taxon>Bacteria</taxon>
        <taxon>Pseudomonadati</taxon>
        <taxon>Pseudomonadota</taxon>
        <taxon>Betaproteobacteria</taxon>
        <taxon>Burkholderiales</taxon>
        <taxon>Comamonadaceae</taxon>
        <taxon>Rhodoferax</taxon>
    </lineage>
</organism>
<proteinExistence type="predicted"/>
<evidence type="ECO:0000313" key="1">
    <source>
        <dbReference type="EMBL" id="APW44721.1"/>
    </source>
</evidence>
<dbReference type="RefSeq" id="WP_051391783.1">
    <property type="nucleotide sequence ID" value="NZ_CP019239.1"/>
</dbReference>
<evidence type="ECO:0000313" key="2">
    <source>
        <dbReference type="Proteomes" id="UP000186110"/>
    </source>
</evidence>
<sequence length="320" mass="35192">MHTLITHAAPAGPQCQQALAHLALPHLGRLLQVLTPGERLQGQAGDHTPIHERVLANAMGLAGADGLLPWAAQDAHRLGLTALHGPDGWAWVTPCHWDVHSDHVAMADPQKLSLTPRDAETLYLAMQPYFAEDGITLFPHPLGHAYTRWLAHGAVFANLPTASLDRVAGHTVDAWMPRQPQAQPMRRLQNEMQMLLYTHTVNEHRHNTQLPSVNAFWVSGTGTLQDATSTAQQDSVCSVRDALRIPALNDDAAAWVTAWHALDATTLAHDVQRLQNGEAVRLTLCGETQALTLEPHPLSTWERLRRRMLPLSAIDLLKSL</sequence>
<reference evidence="1 2" key="1">
    <citation type="submission" date="2017-01" db="EMBL/GenBank/DDBJ databases">
        <authorList>
            <person name="Mah S.A."/>
            <person name="Swanson W.J."/>
            <person name="Moy G.W."/>
            <person name="Vacquier V.D."/>
        </authorList>
    </citation>
    <scope>NUCLEOTIDE SEQUENCE [LARGE SCALE GENOMIC DNA]</scope>
    <source>
        <strain evidence="1 2">DSM 22694</strain>
    </source>
</reference>
<keyword evidence="2" id="KW-1185">Reference proteome</keyword>
<dbReference type="EMBL" id="CP019239">
    <property type="protein sequence ID" value="APW44721.1"/>
    <property type="molecule type" value="Genomic_DNA"/>
</dbReference>
<gene>
    <name evidence="1" type="ORF">RS694_06105</name>
</gene>
<dbReference type="KEGG" id="rsb:RS694_06105"/>
<protein>
    <recommendedName>
        <fullName evidence="3">Phosphoglycerate mutase</fullName>
    </recommendedName>
</protein>
<dbReference type="eggNOG" id="COG4255">
    <property type="taxonomic scope" value="Bacteria"/>
</dbReference>
<accession>A0A1P8KFI3</accession>
<name>A0A1P8KFI3_9BURK</name>
<evidence type="ECO:0008006" key="3">
    <source>
        <dbReference type="Google" id="ProtNLM"/>
    </source>
</evidence>
<dbReference type="AlphaFoldDB" id="A0A1P8KFI3"/>
<dbReference type="Proteomes" id="UP000186110">
    <property type="component" value="Chromosome"/>
</dbReference>